<dbReference type="GO" id="GO:0030041">
    <property type="term" value="P:actin filament polymerization"/>
    <property type="evidence" value="ECO:0007669"/>
    <property type="project" value="InterPro"/>
</dbReference>
<comment type="subcellular location">
    <subcellularLocation>
        <location evidence="1">Cytoplasm</location>
        <location evidence="1">Cytoskeleton</location>
    </subcellularLocation>
</comment>
<gene>
    <name evidence="7" type="ORF">BUALT_Bualt08G0132200</name>
</gene>
<dbReference type="GO" id="GO:0034314">
    <property type="term" value="P:Arp2/3 complex-mediated actin nucleation"/>
    <property type="evidence" value="ECO:0007669"/>
    <property type="project" value="InterPro"/>
</dbReference>
<reference evidence="7" key="1">
    <citation type="submission" date="2019-10" db="EMBL/GenBank/DDBJ databases">
        <authorList>
            <person name="Zhang R."/>
            <person name="Pan Y."/>
            <person name="Wang J."/>
            <person name="Ma R."/>
            <person name="Yu S."/>
        </authorList>
    </citation>
    <scope>NUCLEOTIDE SEQUENCE</scope>
    <source>
        <strain evidence="7">LA-IB0</strain>
        <tissue evidence="7">Leaf</tissue>
    </source>
</reference>
<evidence type="ECO:0000313" key="7">
    <source>
        <dbReference type="EMBL" id="KAG8378387.1"/>
    </source>
</evidence>
<evidence type="ECO:0000256" key="1">
    <source>
        <dbReference type="ARBA" id="ARBA00004245"/>
    </source>
</evidence>
<comment type="similarity">
    <text evidence="2">Belongs to the ARPC2 family.</text>
</comment>
<evidence type="ECO:0000256" key="5">
    <source>
        <dbReference type="ARBA" id="ARBA00023212"/>
    </source>
</evidence>
<feature type="region of interest" description="Disordered" evidence="6">
    <location>
        <begin position="86"/>
        <end position="139"/>
    </location>
</feature>
<protein>
    <submittedName>
        <fullName evidence="7">Uncharacterized protein</fullName>
    </submittedName>
</protein>
<feature type="compositionally biased region" description="Polar residues" evidence="6">
    <location>
        <begin position="87"/>
        <end position="99"/>
    </location>
</feature>
<dbReference type="EMBL" id="WHWC01000008">
    <property type="protein sequence ID" value="KAG8378387.1"/>
    <property type="molecule type" value="Genomic_DNA"/>
</dbReference>
<dbReference type="InterPro" id="IPR007188">
    <property type="entry name" value="ARPC2"/>
</dbReference>
<dbReference type="PANTHER" id="PTHR12058:SF0">
    <property type="entry name" value="ACTIN-RELATED PROTEIN 2_3 COMPLEX SUBUNIT 2"/>
    <property type="match status" value="1"/>
</dbReference>
<dbReference type="PANTHER" id="PTHR12058">
    <property type="entry name" value="ARP2/3 COMPLEX 34 KDA SUBUNIT"/>
    <property type="match status" value="1"/>
</dbReference>
<comment type="caution">
    <text evidence="7">The sequence shown here is derived from an EMBL/GenBank/DDBJ whole genome shotgun (WGS) entry which is preliminary data.</text>
</comment>
<dbReference type="AlphaFoldDB" id="A0AAV6XCN4"/>
<organism evidence="7 8">
    <name type="scientific">Buddleja alternifolia</name>
    <dbReference type="NCBI Taxonomy" id="168488"/>
    <lineage>
        <taxon>Eukaryota</taxon>
        <taxon>Viridiplantae</taxon>
        <taxon>Streptophyta</taxon>
        <taxon>Embryophyta</taxon>
        <taxon>Tracheophyta</taxon>
        <taxon>Spermatophyta</taxon>
        <taxon>Magnoliopsida</taxon>
        <taxon>eudicotyledons</taxon>
        <taxon>Gunneridae</taxon>
        <taxon>Pentapetalae</taxon>
        <taxon>asterids</taxon>
        <taxon>lamiids</taxon>
        <taxon>Lamiales</taxon>
        <taxon>Scrophulariaceae</taxon>
        <taxon>Buddlejeae</taxon>
        <taxon>Buddleja</taxon>
    </lineage>
</organism>
<keyword evidence="5" id="KW-0206">Cytoskeleton</keyword>
<dbReference type="SUPFAM" id="SSF69645">
    <property type="entry name" value="Arp2/3 complex subunits"/>
    <property type="match status" value="1"/>
</dbReference>
<evidence type="ECO:0000256" key="6">
    <source>
        <dbReference type="SAM" id="MobiDB-lite"/>
    </source>
</evidence>
<proteinExistence type="inferred from homology"/>
<feature type="compositionally biased region" description="Polar residues" evidence="6">
    <location>
        <begin position="118"/>
        <end position="129"/>
    </location>
</feature>
<dbReference type="GO" id="GO:0051015">
    <property type="term" value="F:actin filament binding"/>
    <property type="evidence" value="ECO:0007669"/>
    <property type="project" value="TreeGrafter"/>
</dbReference>
<name>A0AAV6XCN4_9LAMI</name>
<sequence length="277" mass="31119">MRSSLSHIVDLVSCPGTNDAVRRTHTQPHRVDPPLPVYRPTFESQTQFFHPTPDPQAQGFNYGGEDTSYRRSDSSDTLIHIEMLFSPTETSPQNQSNISPIHLDWDMNNSRAPPEQEYVTQEDQPPSRNDQQRRSERISPASLVYSGSECLSELTYDIMFGIRNTNLWLFLHVLLLVPSLDKGVELDCQWVEFDDVRYHIQATMKNLNILLLSISLPTPPPETVFFGGLPAGAIEAIKAAYGVVLQILDPPRDGFNLTVKLNLSKLPPDEGSVSSLF</sequence>
<keyword evidence="4" id="KW-0009">Actin-binding</keyword>
<dbReference type="InterPro" id="IPR034666">
    <property type="entry name" value="ARPC2/4"/>
</dbReference>
<keyword evidence="3" id="KW-0963">Cytoplasm</keyword>
<evidence type="ECO:0000256" key="2">
    <source>
        <dbReference type="ARBA" id="ARBA00007192"/>
    </source>
</evidence>
<evidence type="ECO:0000256" key="3">
    <source>
        <dbReference type="ARBA" id="ARBA00022490"/>
    </source>
</evidence>
<evidence type="ECO:0000256" key="4">
    <source>
        <dbReference type="ARBA" id="ARBA00023203"/>
    </source>
</evidence>
<dbReference type="GO" id="GO:0005885">
    <property type="term" value="C:Arp2/3 protein complex"/>
    <property type="evidence" value="ECO:0007669"/>
    <property type="project" value="InterPro"/>
</dbReference>
<keyword evidence="8" id="KW-1185">Reference proteome</keyword>
<dbReference type="GO" id="GO:0005200">
    <property type="term" value="F:structural constituent of cytoskeleton"/>
    <property type="evidence" value="ECO:0007669"/>
    <property type="project" value="TreeGrafter"/>
</dbReference>
<evidence type="ECO:0000313" key="8">
    <source>
        <dbReference type="Proteomes" id="UP000826271"/>
    </source>
</evidence>
<dbReference type="Gene3D" id="3.30.1460.20">
    <property type="match status" value="1"/>
</dbReference>
<dbReference type="Proteomes" id="UP000826271">
    <property type="component" value="Unassembled WGS sequence"/>
</dbReference>
<accession>A0AAV6XCN4</accession>